<keyword evidence="1" id="KW-1133">Transmembrane helix</keyword>
<evidence type="ECO:0000313" key="4">
    <source>
        <dbReference type="Proteomes" id="UP000030640"/>
    </source>
</evidence>
<evidence type="ECO:0000313" key="3">
    <source>
        <dbReference type="EMBL" id="EUD64707.1"/>
    </source>
</evidence>
<dbReference type="OrthoDB" id="386906at2759"/>
<evidence type="ECO:0000256" key="1">
    <source>
        <dbReference type="SAM" id="Phobius"/>
    </source>
</evidence>
<gene>
    <name evidence="3" type="ORF">C922_04963</name>
</gene>
<feature type="signal peptide" evidence="2">
    <location>
        <begin position="1"/>
        <end position="24"/>
    </location>
</feature>
<feature type="transmembrane region" description="Helical" evidence="1">
    <location>
        <begin position="52"/>
        <end position="74"/>
    </location>
</feature>
<keyword evidence="1" id="KW-0472">Membrane</keyword>
<reference evidence="3 4" key="1">
    <citation type="submission" date="2013-02" db="EMBL/GenBank/DDBJ databases">
        <title>The Genome Sequence of Plasmodium inui San Antonio 1.</title>
        <authorList>
            <consortium name="The Broad Institute Genome Sequencing Platform"/>
            <consortium name="The Broad Institute Genome Sequencing Center for Infectious Disease"/>
            <person name="Neafsey D."/>
            <person name="Cheeseman I."/>
            <person name="Volkman S."/>
            <person name="Adams J."/>
            <person name="Walker B."/>
            <person name="Young S.K."/>
            <person name="Zeng Q."/>
            <person name="Gargeya S."/>
            <person name="Fitzgerald M."/>
            <person name="Haas B."/>
            <person name="Abouelleil A."/>
            <person name="Alvarado L."/>
            <person name="Arachchi H.M."/>
            <person name="Berlin A.M."/>
            <person name="Chapman S.B."/>
            <person name="Dewar J."/>
            <person name="Goldberg J."/>
            <person name="Griggs A."/>
            <person name="Gujja S."/>
            <person name="Hansen M."/>
            <person name="Howarth C."/>
            <person name="Imamovic A."/>
            <person name="Larimer J."/>
            <person name="McCowan C."/>
            <person name="Murphy C."/>
            <person name="Neiman D."/>
            <person name="Pearson M."/>
            <person name="Priest M."/>
            <person name="Roberts A."/>
            <person name="Saif S."/>
            <person name="Shea T."/>
            <person name="Sisk P."/>
            <person name="Sykes S."/>
            <person name="Wortman J."/>
            <person name="Nusbaum C."/>
            <person name="Birren B."/>
        </authorList>
    </citation>
    <scope>NUCLEOTIDE SEQUENCE [LARGE SCALE GENOMIC DNA]</scope>
    <source>
        <strain evidence="3 4">San Antonio 1</strain>
    </source>
</reference>
<dbReference type="GeneID" id="20040237"/>
<dbReference type="NCBIfam" id="TIGR01495">
    <property type="entry name" value="ETRAMP"/>
    <property type="match status" value="1"/>
</dbReference>
<dbReference type="Proteomes" id="UP000030640">
    <property type="component" value="Unassembled WGS sequence"/>
</dbReference>
<keyword evidence="1" id="KW-0812">Transmembrane</keyword>
<dbReference type="VEuPathDB" id="PlasmoDB:C922_04963"/>
<feature type="chain" id="PRO_5004887112" description="Early transcribed membrane protein" evidence="2">
    <location>
        <begin position="25"/>
        <end position="187"/>
    </location>
</feature>
<evidence type="ECO:0000256" key="2">
    <source>
        <dbReference type="SAM" id="SignalP"/>
    </source>
</evidence>
<proteinExistence type="predicted"/>
<sequence length="187" mass="21583">MKITKLLVTLAVLVALNSFTPCTCKNLFLKNLKAKLDEFDKNMQKKDFKKKVIISSAVLGAAILANALAGIGYYNYMKKEQRDHGQKDNCVESKKNVDANKLAKLTEEIKDKVNQMSKKTMAENFKSGRPDYPRLKDVLLSMENEVKRRNANIDKYHTLDMSYDVFRNLYHISELWRKNPHLIPNNN</sequence>
<dbReference type="RefSeq" id="XP_008818759.1">
    <property type="nucleotide sequence ID" value="XM_008820537.1"/>
</dbReference>
<dbReference type="Pfam" id="PF09716">
    <property type="entry name" value="ETRAMP"/>
    <property type="match status" value="1"/>
</dbReference>
<organism evidence="3 4">
    <name type="scientific">Plasmodium inui San Antonio 1</name>
    <dbReference type="NCBI Taxonomy" id="1237626"/>
    <lineage>
        <taxon>Eukaryota</taxon>
        <taxon>Sar</taxon>
        <taxon>Alveolata</taxon>
        <taxon>Apicomplexa</taxon>
        <taxon>Aconoidasida</taxon>
        <taxon>Haemosporida</taxon>
        <taxon>Plasmodiidae</taxon>
        <taxon>Plasmodium</taxon>
        <taxon>Plasmodium (Plasmodium)</taxon>
    </lineage>
</organism>
<dbReference type="EMBL" id="KI965491">
    <property type="protein sequence ID" value="EUD64707.1"/>
    <property type="molecule type" value="Genomic_DNA"/>
</dbReference>
<keyword evidence="2" id="KW-0732">Signal</keyword>
<accession>W6ZV84</accession>
<protein>
    <recommendedName>
        <fullName evidence="5">Early transcribed membrane protein</fullName>
    </recommendedName>
</protein>
<dbReference type="AlphaFoldDB" id="W6ZV84"/>
<evidence type="ECO:0008006" key="5">
    <source>
        <dbReference type="Google" id="ProtNLM"/>
    </source>
</evidence>
<name>W6ZV84_9APIC</name>
<keyword evidence="4" id="KW-1185">Reference proteome</keyword>
<dbReference type="InterPro" id="IPR006389">
    <property type="entry name" value="Early_transc_mb_plasmodium"/>
</dbReference>